<organism evidence="3 4">
    <name type="scientific">Ornithinibacter aureus</name>
    <dbReference type="NCBI Taxonomy" id="622664"/>
    <lineage>
        <taxon>Bacteria</taxon>
        <taxon>Bacillati</taxon>
        <taxon>Actinomycetota</taxon>
        <taxon>Actinomycetes</taxon>
        <taxon>Micrococcales</taxon>
        <taxon>Intrasporangiaceae</taxon>
        <taxon>Ornithinibacter</taxon>
    </lineage>
</organism>
<sequence length="299" mass="30409">MSTQTQPPATLSLAGPEAGVHPDHDRGLEFDVRTLMARRSALGLLSGAGLLALVGCSDASTDTSASTASSATASATTSASAGATASSAAVDSVVPDETAGPYPGDGSNGTDVLDDSGIVRQDISSSFGTSTTTAAGVPLTLNLTVLNSADGYAALEGVAVYAWHADAQGRYSMYSQGVENENYLRGVQPTDGSGTASFTTIFPGCYDGRWPHIHFEVYRSTAEATSDGQIVKTSQIALPQAACEAVYADGTTYVSSADNLARTSLTRDMVFGDDGGIHQLATVTGDAASGYVANLTIAI</sequence>
<dbReference type="SUPFAM" id="SSF49482">
    <property type="entry name" value="Aromatic compound dioxygenase"/>
    <property type="match status" value="1"/>
</dbReference>
<feature type="compositionally biased region" description="Low complexity" evidence="1">
    <location>
        <begin position="63"/>
        <end position="93"/>
    </location>
</feature>
<feature type="region of interest" description="Disordered" evidence="1">
    <location>
        <begin position="63"/>
        <end position="115"/>
    </location>
</feature>
<dbReference type="PANTHER" id="PTHR34315">
    <property type="match status" value="1"/>
</dbReference>
<protein>
    <recommendedName>
        <fullName evidence="2">Intradiol ring-cleavage dioxygenases domain-containing protein</fullName>
    </recommendedName>
</protein>
<evidence type="ECO:0000313" key="3">
    <source>
        <dbReference type="EMBL" id="GAA4388859.1"/>
    </source>
</evidence>
<feature type="domain" description="Intradiol ring-cleavage dioxygenases" evidence="2">
    <location>
        <begin position="133"/>
        <end position="208"/>
    </location>
</feature>
<dbReference type="PANTHER" id="PTHR34315:SF1">
    <property type="entry name" value="INTRADIOL RING-CLEAVAGE DIOXYGENASES DOMAIN-CONTAINING PROTEIN-RELATED"/>
    <property type="match status" value="1"/>
</dbReference>
<keyword evidence="4" id="KW-1185">Reference proteome</keyword>
<proteinExistence type="predicted"/>
<feature type="region of interest" description="Disordered" evidence="1">
    <location>
        <begin position="1"/>
        <end position="25"/>
    </location>
</feature>
<accession>A0ABP8JD66</accession>
<evidence type="ECO:0000256" key="1">
    <source>
        <dbReference type="SAM" id="MobiDB-lite"/>
    </source>
</evidence>
<dbReference type="EMBL" id="BAABFX010000009">
    <property type="protein sequence ID" value="GAA4388859.1"/>
    <property type="molecule type" value="Genomic_DNA"/>
</dbReference>
<dbReference type="InterPro" id="IPR000627">
    <property type="entry name" value="Intradiol_dOase_C"/>
</dbReference>
<dbReference type="Proteomes" id="UP001500390">
    <property type="component" value="Unassembled WGS sequence"/>
</dbReference>
<dbReference type="Pfam" id="PF00775">
    <property type="entry name" value="Dioxygenase_C"/>
    <property type="match status" value="1"/>
</dbReference>
<dbReference type="RefSeq" id="WP_159898917.1">
    <property type="nucleotide sequence ID" value="NZ_BAABFX010000009.1"/>
</dbReference>
<dbReference type="CDD" id="cd03457">
    <property type="entry name" value="intradiol_dioxygenase_like"/>
    <property type="match status" value="1"/>
</dbReference>
<dbReference type="Gene3D" id="2.60.130.10">
    <property type="entry name" value="Aromatic compound dioxygenase"/>
    <property type="match status" value="1"/>
</dbReference>
<comment type="caution">
    <text evidence="3">The sequence shown here is derived from an EMBL/GenBank/DDBJ whole genome shotgun (WGS) entry which is preliminary data.</text>
</comment>
<evidence type="ECO:0000259" key="2">
    <source>
        <dbReference type="Pfam" id="PF00775"/>
    </source>
</evidence>
<name>A0ABP8JD66_9MICO</name>
<evidence type="ECO:0000313" key="4">
    <source>
        <dbReference type="Proteomes" id="UP001500390"/>
    </source>
</evidence>
<dbReference type="InterPro" id="IPR015889">
    <property type="entry name" value="Intradiol_dOase_core"/>
</dbReference>
<gene>
    <name evidence="3" type="ORF">GCM10023153_04570</name>
</gene>
<reference evidence="4" key="1">
    <citation type="journal article" date="2019" name="Int. J. Syst. Evol. Microbiol.">
        <title>The Global Catalogue of Microorganisms (GCM) 10K type strain sequencing project: providing services to taxonomists for standard genome sequencing and annotation.</title>
        <authorList>
            <consortium name="The Broad Institute Genomics Platform"/>
            <consortium name="The Broad Institute Genome Sequencing Center for Infectious Disease"/>
            <person name="Wu L."/>
            <person name="Ma J."/>
        </authorList>
    </citation>
    <scope>NUCLEOTIDE SEQUENCE [LARGE SCALE GENOMIC DNA]</scope>
    <source>
        <strain evidence="4">JCM 17738</strain>
    </source>
</reference>